<protein>
    <recommendedName>
        <fullName evidence="3">Rho-GAP domain-containing protein</fullName>
    </recommendedName>
</protein>
<feature type="region of interest" description="Disordered" evidence="2">
    <location>
        <begin position="64"/>
        <end position="89"/>
    </location>
</feature>
<feature type="domain" description="Rho-GAP" evidence="3">
    <location>
        <begin position="1"/>
        <end position="46"/>
    </location>
</feature>
<feature type="region of interest" description="Disordered" evidence="2">
    <location>
        <begin position="104"/>
        <end position="155"/>
    </location>
</feature>
<dbReference type="GO" id="GO:0007165">
    <property type="term" value="P:signal transduction"/>
    <property type="evidence" value="ECO:0007669"/>
    <property type="project" value="InterPro"/>
</dbReference>
<name>A0A8S1F2M5_9PELO</name>
<dbReference type="PANTHER" id="PTHR14166">
    <property type="entry name" value="SLIT-ROBO RHO GTPASE ACTIVATING PROTEIN"/>
    <property type="match status" value="1"/>
</dbReference>
<dbReference type="SUPFAM" id="SSF48350">
    <property type="entry name" value="GTPase activation domain, GAP"/>
    <property type="match status" value="1"/>
</dbReference>
<dbReference type="Gene3D" id="1.10.555.10">
    <property type="entry name" value="Rho GTPase activation protein"/>
    <property type="match status" value="1"/>
</dbReference>
<keyword evidence="5" id="KW-1185">Reference proteome</keyword>
<dbReference type="Proteomes" id="UP000494206">
    <property type="component" value="Unassembled WGS sequence"/>
</dbReference>
<sequence>MMEPHNLAICFGPTLLPIPEGKDQVFYHNYVNELVRNLIIHADEVFPRDIPGPIYDKYAMQRPDDGHFTEENDLVSEDDDVTDKTPNMRNMYGSTYESADRGMIPSPMLCHTNTTSSQANTNGASPHENDFPPMPSSRSSNRSEQSKDESLPPLLRTEMPHRIANELNNIFKNSDSAGVTSMLRHSHVETHEERDYVSPPALLSSQYAASCSISPIGGGSSGKQRDYQEIDDVVDARDARDALYAPMIKQRATTLPASSNGGSLSDMSVVSAGAASTGPKNASLILSILRVLDQYRQLSTISSRH</sequence>
<reference evidence="4 5" key="1">
    <citation type="submission" date="2020-04" db="EMBL/GenBank/DDBJ databases">
        <authorList>
            <person name="Laetsch R D."/>
            <person name="Stevens L."/>
            <person name="Kumar S."/>
            <person name="Blaxter L. M."/>
        </authorList>
    </citation>
    <scope>NUCLEOTIDE SEQUENCE [LARGE SCALE GENOMIC DNA]</scope>
</reference>
<dbReference type="EMBL" id="CADEPM010000005">
    <property type="protein sequence ID" value="CAB3406005.1"/>
    <property type="molecule type" value="Genomic_DNA"/>
</dbReference>
<evidence type="ECO:0000256" key="1">
    <source>
        <dbReference type="ARBA" id="ARBA00023054"/>
    </source>
</evidence>
<evidence type="ECO:0000256" key="2">
    <source>
        <dbReference type="SAM" id="MobiDB-lite"/>
    </source>
</evidence>
<evidence type="ECO:0000259" key="3">
    <source>
        <dbReference type="PROSITE" id="PS50238"/>
    </source>
</evidence>
<evidence type="ECO:0000313" key="5">
    <source>
        <dbReference type="Proteomes" id="UP000494206"/>
    </source>
</evidence>
<dbReference type="InterPro" id="IPR008936">
    <property type="entry name" value="Rho_GTPase_activation_prot"/>
</dbReference>
<dbReference type="PROSITE" id="PS50238">
    <property type="entry name" value="RHOGAP"/>
    <property type="match status" value="1"/>
</dbReference>
<keyword evidence="1" id="KW-0175">Coiled coil</keyword>
<comment type="caution">
    <text evidence="4">The sequence shown here is derived from an EMBL/GenBank/DDBJ whole genome shotgun (WGS) entry which is preliminary data.</text>
</comment>
<organism evidence="4 5">
    <name type="scientific">Caenorhabditis bovis</name>
    <dbReference type="NCBI Taxonomy" id="2654633"/>
    <lineage>
        <taxon>Eukaryota</taxon>
        <taxon>Metazoa</taxon>
        <taxon>Ecdysozoa</taxon>
        <taxon>Nematoda</taxon>
        <taxon>Chromadorea</taxon>
        <taxon>Rhabditida</taxon>
        <taxon>Rhabditina</taxon>
        <taxon>Rhabditomorpha</taxon>
        <taxon>Rhabditoidea</taxon>
        <taxon>Rhabditidae</taxon>
        <taxon>Peloderinae</taxon>
        <taxon>Caenorhabditis</taxon>
    </lineage>
</organism>
<evidence type="ECO:0000313" key="4">
    <source>
        <dbReference type="EMBL" id="CAB3406005.1"/>
    </source>
</evidence>
<feature type="compositionally biased region" description="Polar residues" evidence="2">
    <location>
        <begin position="111"/>
        <end position="124"/>
    </location>
</feature>
<dbReference type="InterPro" id="IPR000198">
    <property type="entry name" value="RhoGAP_dom"/>
</dbReference>
<dbReference type="OrthoDB" id="5981864at2759"/>
<feature type="compositionally biased region" description="Acidic residues" evidence="2">
    <location>
        <begin position="71"/>
        <end position="81"/>
    </location>
</feature>
<gene>
    <name evidence="4" type="ORF">CBOVIS_LOCUS8135</name>
</gene>
<dbReference type="AlphaFoldDB" id="A0A8S1F2M5"/>
<accession>A0A8S1F2M5</accession>
<proteinExistence type="predicted"/>
<dbReference type="InterPro" id="IPR051627">
    <property type="entry name" value="SLIT-ROBO_RhoGAP"/>
</dbReference>